<sequence length="389" mass="43342">MALHQLRARALSLILRSNPRHAAPLATLHRFLCRAAADTASSVSSRALVAEDYLVSRCGLTLAKAHKVAKKISHLSCCSKPDAVLAFLGGTLGVPAAAITAAVTIDPAILCSDVEQTLTPRVADLFDLGLSPDEIRRLIPLAPASFRNRFLRRNFEFWLKELGSFDKLLLALRMNSGLLSIDLGNVAKPNLAYLRQCGMNASEIGDINMYATRLLTMNPNKLREAVQRVEELGLERGTQMFRRALPLISLMSKEAVAKRLQLLRNFGFSQDDVLQIFRRAPVSMGLSDQKVQGNLDFLMKDVGLDLSYIAQRPVLIMYSVQGRLLPRHWLVKVLKEKALLKREPDYYVVASMTEKSFVQKFVLPYKDIVPGLADDYASKCFQKVACQEE</sequence>
<dbReference type="PANTHER" id="PTHR13068:SF83">
    <property type="entry name" value="OS06G0224500 PROTEIN"/>
    <property type="match status" value="1"/>
</dbReference>
<dbReference type="Pfam" id="PF02536">
    <property type="entry name" value="mTERF"/>
    <property type="match status" value="1"/>
</dbReference>
<comment type="caution">
    <text evidence="4">The sequence shown here is derived from an EMBL/GenBank/DDBJ whole genome shotgun (WGS) entry which is preliminary data.</text>
</comment>
<dbReference type="GO" id="GO:0003676">
    <property type="term" value="F:nucleic acid binding"/>
    <property type="evidence" value="ECO:0007669"/>
    <property type="project" value="InterPro"/>
</dbReference>
<reference evidence="4" key="1">
    <citation type="journal article" date="2018" name="DNA Res.">
        <title>Multiple hybrid de novo genome assembly of finger millet, an orphan allotetraploid crop.</title>
        <authorList>
            <person name="Hatakeyama M."/>
            <person name="Aluri S."/>
            <person name="Balachadran M.T."/>
            <person name="Sivarajan S.R."/>
            <person name="Patrignani A."/>
            <person name="Gruter S."/>
            <person name="Poveda L."/>
            <person name="Shimizu-Inatsugi R."/>
            <person name="Baeten J."/>
            <person name="Francoijs K.J."/>
            <person name="Nataraja K.N."/>
            <person name="Reddy Y.A.N."/>
            <person name="Phadnis S."/>
            <person name="Ravikumar R.L."/>
            <person name="Schlapbach R."/>
            <person name="Sreeman S.M."/>
            <person name="Shimizu K.K."/>
        </authorList>
    </citation>
    <scope>NUCLEOTIDE SEQUENCE</scope>
</reference>
<dbReference type="GO" id="GO:0006353">
    <property type="term" value="P:DNA-templated transcription termination"/>
    <property type="evidence" value="ECO:0007669"/>
    <property type="project" value="UniProtKB-KW"/>
</dbReference>
<keyword evidence="2" id="KW-0804">Transcription</keyword>
<keyword evidence="3" id="KW-0809">Transit peptide</keyword>
<comment type="similarity">
    <text evidence="1">Belongs to the mTERF family.</text>
</comment>
<proteinExistence type="inferred from homology"/>
<dbReference type="Proteomes" id="UP001054889">
    <property type="component" value="Unassembled WGS sequence"/>
</dbReference>
<dbReference type="FunFam" id="1.25.70.10:FF:000001">
    <property type="entry name" value="Mitochondrial transcription termination factor-like"/>
    <property type="match status" value="1"/>
</dbReference>
<dbReference type="InterPro" id="IPR003690">
    <property type="entry name" value="MTERF"/>
</dbReference>
<dbReference type="PANTHER" id="PTHR13068">
    <property type="entry name" value="CGI-12 PROTEIN-RELATED"/>
    <property type="match status" value="1"/>
</dbReference>
<evidence type="ECO:0000256" key="1">
    <source>
        <dbReference type="ARBA" id="ARBA00007692"/>
    </source>
</evidence>
<dbReference type="SMART" id="SM00733">
    <property type="entry name" value="Mterf"/>
    <property type="match status" value="6"/>
</dbReference>
<evidence type="ECO:0000256" key="3">
    <source>
        <dbReference type="ARBA" id="ARBA00022946"/>
    </source>
</evidence>
<dbReference type="InterPro" id="IPR038538">
    <property type="entry name" value="MTERF_sf"/>
</dbReference>
<reference evidence="4" key="2">
    <citation type="submission" date="2021-12" db="EMBL/GenBank/DDBJ databases">
        <title>Resequencing data analysis of finger millet.</title>
        <authorList>
            <person name="Hatakeyama M."/>
            <person name="Aluri S."/>
            <person name="Balachadran M.T."/>
            <person name="Sivarajan S.R."/>
            <person name="Poveda L."/>
            <person name="Shimizu-Inatsugi R."/>
            <person name="Schlapbach R."/>
            <person name="Sreeman S.M."/>
            <person name="Shimizu K.K."/>
        </authorList>
    </citation>
    <scope>NUCLEOTIDE SEQUENCE</scope>
</reference>
<evidence type="ECO:0008006" key="6">
    <source>
        <dbReference type="Google" id="ProtNLM"/>
    </source>
</evidence>
<gene>
    <name evidence="4" type="primary">gb17028</name>
    <name evidence="4" type="ORF">PR202_gb17028</name>
</gene>
<keyword evidence="5" id="KW-1185">Reference proteome</keyword>
<dbReference type="AlphaFoldDB" id="A0AAV5F1Y3"/>
<accession>A0AAV5F1Y3</accession>
<name>A0AAV5F1Y3_ELECO</name>
<dbReference type="EMBL" id="BQKI01000081">
    <property type="protein sequence ID" value="GJN28856.1"/>
    <property type="molecule type" value="Genomic_DNA"/>
</dbReference>
<dbReference type="Gene3D" id="1.25.70.10">
    <property type="entry name" value="Transcription termination factor 3, mitochondrial"/>
    <property type="match status" value="1"/>
</dbReference>
<evidence type="ECO:0000313" key="4">
    <source>
        <dbReference type="EMBL" id="GJN28856.1"/>
    </source>
</evidence>
<protein>
    <recommendedName>
        <fullName evidence="6">mTERF family protein</fullName>
    </recommendedName>
</protein>
<evidence type="ECO:0000313" key="5">
    <source>
        <dbReference type="Proteomes" id="UP001054889"/>
    </source>
</evidence>
<keyword evidence="2" id="KW-0805">Transcription regulation</keyword>
<keyword evidence="2" id="KW-0806">Transcription termination</keyword>
<organism evidence="4 5">
    <name type="scientific">Eleusine coracana subsp. coracana</name>
    <dbReference type="NCBI Taxonomy" id="191504"/>
    <lineage>
        <taxon>Eukaryota</taxon>
        <taxon>Viridiplantae</taxon>
        <taxon>Streptophyta</taxon>
        <taxon>Embryophyta</taxon>
        <taxon>Tracheophyta</taxon>
        <taxon>Spermatophyta</taxon>
        <taxon>Magnoliopsida</taxon>
        <taxon>Liliopsida</taxon>
        <taxon>Poales</taxon>
        <taxon>Poaceae</taxon>
        <taxon>PACMAD clade</taxon>
        <taxon>Chloridoideae</taxon>
        <taxon>Cynodonteae</taxon>
        <taxon>Eleusininae</taxon>
        <taxon>Eleusine</taxon>
    </lineage>
</organism>
<evidence type="ECO:0000256" key="2">
    <source>
        <dbReference type="ARBA" id="ARBA00022472"/>
    </source>
</evidence>